<sequence>MDTNKSKDIKHFLGTRLREIRIAKGLSQEELAFRAGYDRTYISGIEQGKKNPSLVTIGNIAASLEVPVHLLFIESSPKENH</sequence>
<dbReference type="PANTHER" id="PTHR46797">
    <property type="entry name" value="HTH-TYPE TRANSCRIPTIONAL REGULATOR"/>
    <property type="match status" value="1"/>
</dbReference>
<evidence type="ECO:0000259" key="4">
    <source>
        <dbReference type="PROSITE" id="PS50943"/>
    </source>
</evidence>
<evidence type="ECO:0000256" key="2">
    <source>
        <dbReference type="ARBA" id="ARBA00023125"/>
    </source>
</evidence>
<dbReference type="PANTHER" id="PTHR46797:SF23">
    <property type="entry name" value="HTH-TYPE TRANSCRIPTIONAL REGULATOR SUTR"/>
    <property type="match status" value="1"/>
</dbReference>
<dbReference type="GO" id="GO:0003700">
    <property type="term" value="F:DNA-binding transcription factor activity"/>
    <property type="evidence" value="ECO:0007669"/>
    <property type="project" value="TreeGrafter"/>
</dbReference>
<dbReference type="EMBL" id="JACEFG010000003">
    <property type="protein sequence ID" value="MBA2176140.1"/>
    <property type="molecule type" value="Genomic_DNA"/>
</dbReference>
<evidence type="ECO:0000313" key="5">
    <source>
        <dbReference type="EMBL" id="MBA2176140.1"/>
    </source>
</evidence>
<name>A0A838CVZ9_9BACI</name>
<dbReference type="CDD" id="cd00093">
    <property type="entry name" value="HTH_XRE"/>
    <property type="match status" value="1"/>
</dbReference>
<feature type="domain" description="HTH cro/C1-type" evidence="4">
    <location>
        <begin position="17"/>
        <end position="71"/>
    </location>
</feature>
<accession>A0A838CVZ9</accession>
<organism evidence="5 6">
    <name type="scientific">Halobacillus locisalis</name>
    <dbReference type="NCBI Taxonomy" id="220753"/>
    <lineage>
        <taxon>Bacteria</taxon>
        <taxon>Bacillati</taxon>
        <taxon>Bacillota</taxon>
        <taxon>Bacilli</taxon>
        <taxon>Bacillales</taxon>
        <taxon>Bacillaceae</taxon>
        <taxon>Halobacillus</taxon>
    </lineage>
</organism>
<dbReference type="Proteomes" id="UP000571017">
    <property type="component" value="Unassembled WGS sequence"/>
</dbReference>
<comment type="caution">
    <text evidence="5">The sequence shown here is derived from an EMBL/GenBank/DDBJ whole genome shotgun (WGS) entry which is preliminary data.</text>
</comment>
<dbReference type="RefSeq" id="WP_181473175.1">
    <property type="nucleotide sequence ID" value="NZ_JACEFG010000003.1"/>
</dbReference>
<evidence type="ECO:0000313" key="6">
    <source>
        <dbReference type="Proteomes" id="UP000571017"/>
    </source>
</evidence>
<gene>
    <name evidence="5" type="ORF">H0266_14685</name>
</gene>
<evidence type="ECO:0000256" key="1">
    <source>
        <dbReference type="ARBA" id="ARBA00023015"/>
    </source>
</evidence>
<dbReference type="GO" id="GO:0005829">
    <property type="term" value="C:cytosol"/>
    <property type="evidence" value="ECO:0007669"/>
    <property type="project" value="TreeGrafter"/>
</dbReference>
<dbReference type="SMART" id="SM00530">
    <property type="entry name" value="HTH_XRE"/>
    <property type="match status" value="1"/>
</dbReference>
<keyword evidence="2" id="KW-0238">DNA-binding</keyword>
<dbReference type="Pfam" id="PF01381">
    <property type="entry name" value="HTH_3"/>
    <property type="match status" value="1"/>
</dbReference>
<evidence type="ECO:0000256" key="3">
    <source>
        <dbReference type="ARBA" id="ARBA00023163"/>
    </source>
</evidence>
<dbReference type="SUPFAM" id="SSF47413">
    <property type="entry name" value="lambda repressor-like DNA-binding domains"/>
    <property type="match status" value="1"/>
</dbReference>
<keyword evidence="1" id="KW-0805">Transcription regulation</keyword>
<dbReference type="GO" id="GO:0003677">
    <property type="term" value="F:DNA binding"/>
    <property type="evidence" value="ECO:0007669"/>
    <property type="project" value="UniProtKB-KW"/>
</dbReference>
<keyword evidence="6" id="KW-1185">Reference proteome</keyword>
<protein>
    <submittedName>
        <fullName evidence="5">Helix-turn-helix transcriptional regulator</fullName>
    </submittedName>
</protein>
<dbReference type="Gene3D" id="1.10.260.40">
    <property type="entry name" value="lambda repressor-like DNA-binding domains"/>
    <property type="match status" value="1"/>
</dbReference>
<proteinExistence type="predicted"/>
<keyword evidence="3" id="KW-0804">Transcription</keyword>
<dbReference type="InterPro" id="IPR010982">
    <property type="entry name" value="Lambda_DNA-bd_dom_sf"/>
</dbReference>
<dbReference type="InterPro" id="IPR001387">
    <property type="entry name" value="Cro/C1-type_HTH"/>
</dbReference>
<reference evidence="5 6" key="1">
    <citation type="journal article" date="2004" name="Extremophiles">
        <title>Halobacillus locisalis sp. nov., a halophilic bacterium isolated from a marine solar saltern of the Yellow Sea in Korea.</title>
        <authorList>
            <person name="Yoon J.H."/>
            <person name="Kang K.H."/>
            <person name="Oh T.K."/>
            <person name="Park Y.H."/>
        </authorList>
    </citation>
    <scope>NUCLEOTIDE SEQUENCE [LARGE SCALE GENOMIC DNA]</scope>
    <source>
        <strain evidence="5 6">KCTC 3788</strain>
    </source>
</reference>
<dbReference type="AlphaFoldDB" id="A0A838CVZ9"/>
<dbReference type="InterPro" id="IPR050807">
    <property type="entry name" value="TransReg_Diox_bact_type"/>
</dbReference>
<dbReference type="PROSITE" id="PS50943">
    <property type="entry name" value="HTH_CROC1"/>
    <property type="match status" value="1"/>
</dbReference>